<dbReference type="EMBL" id="UOFW01000022">
    <property type="protein sequence ID" value="VAX02696.1"/>
    <property type="molecule type" value="Genomic_DNA"/>
</dbReference>
<dbReference type="PANTHER" id="PTHR42941">
    <property type="entry name" value="SLL1037 PROTEIN"/>
    <property type="match status" value="1"/>
</dbReference>
<keyword evidence="1" id="KW-0472">Membrane</keyword>
<dbReference type="NCBIfam" id="TIGR02122">
    <property type="entry name" value="TRAP_TAXI"/>
    <property type="match status" value="1"/>
</dbReference>
<dbReference type="SUPFAM" id="SSF53850">
    <property type="entry name" value="Periplasmic binding protein-like II"/>
    <property type="match status" value="1"/>
</dbReference>
<protein>
    <recommendedName>
        <fullName evidence="3">TRAP transporter solute receptor, TAXI family</fullName>
    </recommendedName>
</protein>
<dbReference type="Gene3D" id="3.40.190.10">
    <property type="entry name" value="Periplasmic binding protein-like II"/>
    <property type="match status" value="2"/>
</dbReference>
<keyword evidence="1" id="KW-1133">Transmembrane helix</keyword>
<proteinExistence type="predicted"/>
<evidence type="ECO:0008006" key="3">
    <source>
        <dbReference type="Google" id="ProtNLM"/>
    </source>
</evidence>
<gene>
    <name evidence="2" type="ORF">MNBD_ALPHA03-1782</name>
</gene>
<dbReference type="AlphaFoldDB" id="A0A3B1AAB9"/>
<feature type="non-terminal residue" evidence="2">
    <location>
        <position position="390"/>
    </location>
</feature>
<reference evidence="2" key="1">
    <citation type="submission" date="2018-06" db="EMBL/GenBank/DDBJ databases">
        <authorList>
            <person name="Zhirakovskaya E."/>
        </authorList>
    </citation>
    <scope>NUCLEOTIDE SEQUENCE</scope>
</reference>
<accession>A0A3B1AAB9</accession>
<evidence type="ECO:0000313" key="2">
    <source>
        <dbReference type="EMBL" id="VAX02696.1"/>
    </source>
</evidence>
<dbReference type="PANTHER" id="PTHR42941:SF1">
    <property type="entry name" value="SLL1037 PROTEIN"/>
    <property type="match status" value="1"/>
</dbReference>
<dbReference type="Pfam" id="PF16868">
    <property type="entry name" value="NMT1_3"/>
    <property type="match status" value="1"/>
</dbReference>
<evidence type="ECO:0000256" key="1">
    <source>
        <dbReference type="SAM" id="Phobius"/>
    </source>
</evidence>
<sequence>MIVIGALLLAAIAVAFTVWWYLVRVPEIVVLKVGAGPYRSDSYELMKEVAEVVERHGQGVRLEIVATKDSSENISLLNRAKLDVATIRSDTPVVSDIRLIASLFPDFFQLIARSDAAISGVSDLIGKRIAIPPYGTDEFRSFWVIGDHYDLPINGMKWEPMELIDAKDQLLTGKVDAIFTVRSLRDRLLLNLYEDATLKKLELNFIEIDQADAIALKRPFVQVANVPRGGFIGAVPTPSRAKKTATVNRVLVTRSDISEKAVQELTRVLFEHRLDLIIRFALASAILKPESGVGISAPLHPGAEAYFNRDQPSFIQENAEPIALVITVFAMMFSGLLALRKRLGNTQKNRMDSYNYMLLDIAEGARASNNKTEIMQLKEQMFRILETVVK</sequence>
<dbReference type="InterPro" id="IPR011852">
    <property type="entry name" value="TRAP_TAXI"/>
</dbReference>
<keyword evidence="1" id="KW-0812">Transmembrane</keyword>
<organism evidence="2">
    <name type="scientific">hydrothermal vent metagenome</name>
    <dbReference type="NCBI Taxonomy" id="652676"/>
    <lineage>
        <taxon>unclassified sequences</taxon>
        <taxon>metagenomes</taxon>
        <taxon>ecological metagenomes</taxon>
    </lineage>
</organism>
<name>A0A3B1AAB9_9ZZZZ</name>
<feature type="transmembrane region" description="Helical" evidence="1">
    <location>
        <begin position="321"/>
        <end position="339"/>
    </location>
</feature>